<comment type="function">
    <text evidence="7">Involved in DNA repair and RecF pathway recombination.</text>
</comment>
<dbReference type="Pfam" id="PF11967">
    <property type="entry name" value="RecO_N"/>
    <property type="match status" value="1"/>
</dbReference>
<dbReference type="InterPro" id="IPR022572">
    <property type="entry name" value="DNA_rep/recomb_RecO_N"/>
</dbReference>
<name>A0A0R2NKI5_9LACO</name>
<evidence type="ECO:0000256" key="7">
    <source>
        <dbReference type="HAMAP-Rule" id="MF_00201"/>
    </source>
</evidence>
<dbReference type="PANTHER" id="PTHR33991">
    <property type="entry name" value="DNA REPAIR PROTEIN RECO"/>
    <property type="match status" value="1"/>
</dbReference>
<dbReference type="Gene3D" id="6.20.220.20">
    <property type="entry name" value="Recombination protein O, zinc-binding domain"/>
    <property type="match status" value="1"/>
</dbReference>
<keyword evidence="3 7" id="KW-0227">DNA damage</keyword>
<dbReference type="GO" id="GO:0006310">
    <property type="term" value="P:DNA recombination"/>
    <property type="evidence" value="ECO:0007669"/>
    <property type="project" value="UniProtKB-UniRule"/>
</dbReference>
<dbReference type="PANTHER" id="PTHR33991:SF1">
    <property type="entry name" value="DNA REPAIR PROTEIN RECO"/>
    <property type="match status" value="1"/>
</dbReference>
<dbReference type="InterPro" id="IPR037278">
    <property type="entry name" value="ARFGAP/RecO"/>
</dbReference>
<evidence type="ECO:0000256" key="6">
    <source>
        <dbReference type="ARBA" id="ARBA00033409"/>
    </source>
</evidence>
<dbReference type="InterPro" id="IPR003717">
    <property type="entry name" value="RecO"/>
</dbReference>
<evidence type="ECO:0000256" key="4">
    <source>
        <dbReference type="ARBA" id="ARBA00023172"/>
    </source>
</evidence>
<comment type="similarity">
    <text evidence="1 7">Belongs to the RecO family.</text>
</comment>
<dbReference type="NCBIfam" id="TIGR00613">
    <property type="entry name" value="reco"/>
    <property type="match status" value="1"/>
</dbReference>
<proteinExistence type="inferred from homology"/>
<evidence type="ECO:0000313" key="9">
    <source>
        <dbReference type="EMBL" id="KRO26264.1"/>
    </source>
</evidence>
<sequence>MTVQANVDFQGIVMFERNHRDNDLLVKIFTREFGKKMFFLKNAKKANYQLASSILPFSHGTYTGLVRDDGLSYINAAKKVQQFEQIFQIIELNAFATLILNLIDAAFEDNQPIQVWFDQVLTGLDLINGGVDPEVIADIVQMQLLPSFGVSPVWNQCVECGRSDLPMDFSDKFDGMLCSNHFALDEHRWHLSTKAAQTVRLLSGVNLKQIGTISVSNDTKQQIWKLLDSIYSNQVGIRLKSRSFIDQMKKWDKNSI</sequence>
<dbReference type="GO" id="GO:0043590">
    <property type="term" value="C:bacterial nucleoid"/>
    <property type="evidence" value="ECO:0007669"/>
    <property type="project" value="TreeGrafter"/>
</dbReference>
<keyword evidence="4 7" id="KW-0233">DNA recombination</keyword>
<evidence type="ECO:0000256" key="3">
    <source>
        <dbReference type="ARBA" id="ARBA00022763"/>
    </source>
</evidence>
<reference evidence="9 10" key="1">
    <citation type="journal article" date="2015" name="Genome Announc.">
        <title>Expanding the biotechnology potential of lactobacilli through comparative genomics of 213 strains and associated genera.</title>
        <authorList>
            <person name="Sun Z."/>
            <person name="Harris H.M."/>
            <person name="McCann A."/>
            <person name="Guo C."/>
            <person name="Argimon S."/>
            <person name="Zhang W."/>
            <person name="Yang X."/>
            <person name="Jeffery I.B."/>
            <person name="Cooney J.C."/>
            <person name="Kagawa T.F."/>
            <person name="Liu W."/>
            <person name="Song Y."/>
            <person name="Salvetti E."/>
            <person name="Wrobel A."/>
            <person name="Rasinkangas P."/>
            <person name="Parkhill J."/>
            <person name="Rea M.C."/>
            <person name="O'Sullivan O."/>
            <person name="Ritari J."/>
            <person name="Douillard F.P."/>
            <person name="Paul Ross R."/>
            <person name="Yang R."/>
            <person name="Briner A.E."/>
            <person name="Felis G.E."/>
            <person name="de Vos W.M."/>
            <person name="Barrangou R."/>
            <person name="Klaenhammer T.R."/>
            <person name="Caufield P.W."/>
            <person name="Cui Y."/>
            <person name="Zhang H."/>
            <person name="O'Toole P.W."/>
        </authorList>
    </citation>
    <scope>NUCLEOTIDE SEQUENCE [LARGE SCALE GENOMIC DNA]</scope>
    <source>
        <strain evidence="9 10">DSM 23026</strain>
    </source>
</reference>
<keyword evidence="10" id="KW-1185">Reference proteome</keyword>
<evidence type="ECO:0000256" key="1">
    <source>
        <dbReference type="ARBA" id="ARBA00007452"/>
    </source>
</evidence>
<dbReference type="OrthoDB" id="9797083at2"/>
<comment type="caution">
    <text evidence="9">The sequence shown here is derived from an EMBL/GenBank/DDBJ whole genome shotgun (WGS) entry which is preliminary data.</text>
</comment>
<evidence type="ECO:0000313" key="10">
    <source>
        <dbReference type="Proteomes" id="UP000051249"/>
    </source>
</evidence>
<evidence type="ECO:0000256" key="2">
    <source>
        <dbReference type="ARBA" id="ARBA00021310"/>
    </source>
</evidence>
<dbReference type="Pfam" id="PF02565">
    <property type="entry name" value="RecO_C"/>
    <property type="match status" value="1"/>
</dbReference>
<protein>
    <recommendedName>
        <fullName evidence="2 7">DNA repair protein RecO</fullName>
    </recommendedName>
    <alternativeName>
        <fullName evidence="6 7">Recombination protein O</fullName>
    </alternativeName>
</protein>
<dbReference type="SUPFAM" id="SSF57863">
    <property type="entry name" value="ArfGap/RecO-like zinc finger"/>
    <property type="match status" value="1"/>
</dbReference>
<feature type="domain" description="DNA replication/recombination mediator RecO N-terminal" evidence="8">
    <location>
        <begin position="7"/>
        <end position="83"/>
    </location>
</feature>
<keyword evidence="5 7" id="KW-0234">DNA repair</keyword>
<evidence type="ECO:0000256" key="5">
    <source>
        <dbReference type="ARBA" id="ARBA00023204"/>
    </source>
</evidence>
<organism evidence="9 10">
    <name type="scientific">Pediococcus argentinicus</name>
    <dbReference type="NCBI Taxonomy" id="480391"/>
    <lineage>
        <taxon>Bacteria</taxon>
        <taxon>Bacillati</taxon>
        <taxon>Bacillota</taxon>
        <taxon>Bacilli</taxon>
        <taxon>Lactobacillales</taxon>
        <taxon>Lactobacillaceae</taxon>
        <taxon>Pediococcus</taxon>
    </lineage>
</organism>
<dbReference type="SUPFAM" id="SSF50249">
    <property type="entry name" value="Nucleic acid-binding proteins"/>
    <property type="match status" value="1"/>
</dbReference>
<dbReference type="EMBL" id="JQCQ01000001">
    <property type="protein sequence ID" value="KRO26264.1"/>
    <property type="molecule type" value="Genomic_DNA"/>
</dbReference>
<dbReference type="InterPro" id="IPR012340">
    <property type="entry name" value="NA-bd_OB-fold"/>
</dbReference>
<dbReference type="Gene3D" id="2.40.50.140">
    <property type="entry name" value="Nucleic acid-binding proteins"/>
    <property type="match status" value="1"/>
</dbReference>
<dbReference type="RefSeq" id="WP_057797527.1">
    <property type="nucleotide sequence ID" value="NZ_BJZZ01000001.1"/>
</dbReference>
<dbReference type="HAMAP" id="MF_00201">
    <property type="entry name" value="RecO"/>
    <property type="match status" value="1"/>
</dbReference>
<gene>
    <name evidence="7" type="primary">recO</name>
    <name evidence="9" type="ORF">IV88_GL000049</name>
</gene>
<dbReference type="InterPro" id="IPR042242">
    <property type="entry name" value="RecO_C"/>
</dbReference>
<dbReference type="PATRIC" id="fig|480391.4.peg.51"/>
<evidence type="ECO:0000259" key="8">
    <source>
        <dbReference type="Pfam" id="PF11967"/>
    </source>
</evidence>
<dbReference type="Gene3D" id="1.20.1440.120">
    <property type="entry name" value="Recombination protein O, C-terminal domain"/>
    <property type="match status" value="1"/>
</dbReference>
<accession>A0A0R2NKI5</accession>
<dbReference type="GO" id="GO:0006302">
    <property type="term" value="P:double-strand break repair"/>
    <property type="evidence" value="ECO:0007669"/>
    <property type="project" value="TreeGrafter"/>
</dbReference>
<dbReference type="Proteomes" id="UP000051249">
    <property type="component" value="Unassembled WGS sequence"/>
</dbReference>
<dbReference type="AlphaFoldDB" id="A0A0R2NKI5"/>